<feature type="domain" description="SLBB" evidence="17">
    <location>
        <begin position="191"/>
        <end position="269"/>
    </location>
</feature>
<keyword evidence="13" id="KW-0998">Cell outer membrane</keyword>
<dbReference type="PANTHER" id="PTHR33619:SF3">
    <property type="entry name" value="POLYSACCHARIDE EXPORT PROTEIN GFCE-RELATED"/>
    <property type="match status" value="1"/>
</dbReference>
<dbReference type="InterPro" id="IPR049712">
    <property type="entry name" value="Poly_export"/>
</dbReference>
<keyword evidence="12" id="KW-0564">Palmitate</keyword>
<keyword evidence="6" id="KW-0812">Transmembrane</keyword>
<evidence type="ECO:0000259" key="16">
    <source>
        <dbReference type="Pfam" id="PF02563"/>
    </source>
</evidence>
<dbReference type="Proteomes" id="UP001326567">
    <property type="component" value="Plasmid unnamed02"/>
</dbReference>
<evidence type="ECO:0000313" key="19">
    <source>
        <dbReference type="Proteomes" id="UP001326567"/>
    </source>
</evidence>
<keyword evidence="11" id="KW-0472">Membrane</keyword>
<dbReference type="RefSeq" id="WP_322329939.1">
    <property type="nucleotide sequence ID" value="NZ_CP139727.1"/>
</dbReference>
<evidence type="ECO:0000256" key="10">
    <source>
        <dbReference type="ARBA" id="ARBA00023114"/>
    </source>
</evidence>
<keyword evidence="9" id="KW-0406">Ion transport</keyword>
<dbReference type="PANTHER" id="PTHR33619">
    <property type="entry name" value="POLYSACCHARIDE EXPORT PROTEIN GFCE-RELATED"/>
    <property type="match status" value="1"/>
</dbReference>
<dbReference type="InterPro" id="IPR054765">
    <property type="entry name" value="SLBB_dom"/>
</dbReference>
<keyword evidence="4" id="KW-1134">Transmembrane beta strand</keyword>
<feature type="chain" id="PRO_5045663191" evidence="15">
    <location>
        <begin position="21"/>
        <end position="449"/>
    </location>
</feature>
<keyword evidence="10" id="KW-0626">Porin</keyword>
<keyword evidence="8" id="KW-0625">Polysaccharide transport</keyword>
<evidence type="ECO:0000256" key="9">
    <source>
        <dbReference type="ARBA" id="ARBA00023065"/>
    </source>
</evidence>
<sequence>MFKRLIAASTLILLSGCGVAYVSPKVTDAGSKVRIVSLTSETVLAANRSTYEPKQLPAVFFQTAGGAGGLRGAGPTPSPVSQIQTKPGNLALRIPSTPPNTTYHIGVGDVLLLATRSGSSTVEELSGLLAAQNRRQGYTVQDDGAIAIPDVGRVKVSDLTLEEAEAALFQRLLEAQIDPSFSLEIAEFNSKRVSIGGAVGNPTVIPITLTQLTLDQAVAGAGGIQTPDLEYASIRLYRDGDLYQIPLEQYLRRPDLQKTRLIAGDSVFVDTEYQLDRAQAYFAEQITLQQFRQQARSQALAELTSVVNLRRASLQEGRANFEAQLANDAVDRDYAYLAGEVTKSGRFTLPFGRKSTLADALYSEGGIDTMTGNPSQIYVLRGSNDPREFGAVTAWNLDARNATNLILATRMELRPNDIIFVAEQPVTRWNRVITQITPSILTSVANSVN</sequence>
<evidence type="ECO:0000256" key="2">
    <source>
        <dbReference type="ARBA" id="ARBA00009450"/>
    </source>
</evidence>
<evidence type="ECO:0000256" key="1">
    <source>
        <dbReference type="ARBA" id="ARBA00004571"/>
    </source>
</evidence>
<protein>
    <submittedName>
        <fullName evidence="18">Polysaccharide biosynthesis/export family protein</fullName>
    </submittedName>
</protein>
<evidence type="ECO:0000256" key="3">
    <source>
        <dbReference type="ARBA" id="ARBA00022448"/>
    </source>
</evidence>
<evidence type="ECO:0000256" key="5">
    <source>
        <dbReference type="ARBA" id="ARBA00022597"/>
    </source>
</evidence>
<proteinExistence type="inferred from homology"/>
<evidence type="ECO:0000256" key="11">
    <source>
        <dbReference type="ARBA" id="ARBA00023136"/>
    </source>
</evidence>
<gene>
    <name evidence="18" type="ORF">T7987_17870</name>
</gene>
<comment type="similarity">
    <text evidence="2">Belongs to the BexD/CtrA/VexA family.</text>
</comment>
<evidence type="ECO:0000256" key="7">
    <source>
        <dbReference type="ARBA" id="ARBA00022729"/>
    </source>
</evidence>
<evidence type="ECO:0000256" key="15">
    <source>
        <dbReference type="SAM" id="SignalP"/>
    </source>
</evidence>
<feature type="domain" description="Polysaccharide export protein N-terminal" evidence="16">
    <location>
        <begin position="98"/>
        <end position="185"/>
    </location>
</feature>
<evidence type="ECO:0000256" key="8">
    <source>
        <dbReference type="ARBA" id="ARBA00023047"/>
    </source>
</evidence>
<reference evidence="18 19" key="1">
    <citation type="submission" date="2023-11" db="EMBL/GenBank/DDBJ databases">
        <title>From the Deep-Sea to the Surface: Bacterial Genomes Isolated from the Moytirra Hydrothermal Vent Plume.</title>
        <authorList>
            <person name="Major S.R."/>
        </authorList>
    </citation>
    <scope>NUCLEOTIDE SEQUENCE [LARGE SCALE GENOMIC DNA]</scope>
    <source>
        <strain evidence="18 19">OXR-9</strain>
        <plasmid evidence="18 19">unnamed02</plasmid>
    </source>
</reference>
<dbReference type="PROSITE" id="PS51257">
    <property type="entry name" value="PROKAR_LIPOPROTEIN"/>
    <property type="match status" value="1"/>
</dbReference>
<dbReference type="Gene3D" id="3.30.1950.10">
    <property type="entry name" value="wza like domain"/>
    <property type="match status" value="1"/>
</dbReference>
<dbReference type="Pfam" id="PF02563">
    <property type="entry name" value="Poly_export"/>
    <property type="match status" value="1"/>
</dbReference>
<organism evidence="18 19">
    <name type="scientific">Sulfitobacter faviae</name>
    <dbReference type="NCBI Taxonomy" id="1775881"/>
    <lineage>
        <taxon>Bacteria</taxon>
        <taxon>Pseudomonadati</taxon>
        <taxon>Pseudomonadota</taxon>
        <taxon>Alphaproteobacteria</taxon>
        <taxon>Rhodobacterales</taxon>
        <taxon>Roseobacteraceae</taxon>
        <taxon>Sulfitobacter</taxon>
    </lineage>
</organism>
<accession>A0ABZ0V3Y7</accession>
<keyword evidence="3" id="KW-0813">Transport</keyword>
<keyword evidence="7 15" id="KW-0732">Signal</keyword>
<dbReference type="Pfam" id="PF22461">
    <property type="entry name" value="SLBB_2"/>
    <property type="match status" value="2"/>
</dbReference>
<keyword evidence="14" id="KW-0449">Lipoprotein</keyword>
<name>A0ABZ0V3Y7_9RHOB</name>
<evidence type="ECO:0000256" key="13">
    <source>
        <dbReference type="ARBA" id="ARBA00023237"/>
    </source>
</evidence>
<dbReference type="Gene3D" id="1.20.5.70">
    <property type="match status" value="1"/>
</dbReference>
<feature type="signal peptide" evidence="15">
    <location>
        <begin position="1"/>
        <end position="20"/>
    </location>
</feature>
<evidence type="ECO:0000256" key="12">
    <source>
        <dbReference type="ARBA" id="ARBA00023139"/>
    </source>
</evidence>
<dbReference type="InterPro" id="IPR003715">
    <property type="entry name" value="Poly_export_N"/>
</dbReference>
<dbReference type="EMBL" id="CP139727">
    <property type="protein sequence ID" value="WPZ23573.1"/>
    <property type="molecule type" value="Genomic_DNA"/>
</dbReference>
<keyword evidence="5" id="KW-0762">Sugar transport</keyword>
<evidence type="ECO:0000313" key="18">
    <source>
        <dbReference type="EMBL" id="WPZ23573.1"/>
    </source>
</evidence>
<comment type="subcellular location">
    <subcellularLocation>
        <location evidence="1">Cell outer membrane</location>
        <topology evidence="1">Multi-pass membrane protein</topology>
    </subcellularLocation>
</comment>
<feature type="domain" description="SLBB" evidence="17">
    <location>
        <begin position="336"/>
        <end position="421"/>
    </location>
</feature>
<geneLocation type="plasmid" evidence="18 19">
    <name>unnamed02</name>
</geneLocation>
<keyword evidence="18" id="KW-0614">Plasmid</keyword>
<evidence type="ECO:0000259" key="17">
    <source>
        <dbReference type="Pfam" id="PF22461"/>
    </source>
</evidence>
<evidence type="ECO:0000256" key="6">
    <source>
        <dbReference type="ARBA" id="ARBA00022692"/>
    </source>
</evidence>
<keyword evidence="19" id="KW-1185">Reference proteome</keyword>
<evidence type="ECO:0000256" key="4">
    <source>
        <dbReference type="ARBA" id="ARBA00022452"/>
    </source>
</evidence>
<dbReference type="Gene3D" id="3.10.560.10">
    <property type="entry name" value="Outer membrane lipoprotein wza domain like"/>
    <property type="match status" value="3"/>
</dbReference>
<evidence type="ECO:0000256" key="14">
    <source>
        <dbReference type="ARBA" id="ARBA00023288"/>
    </source>
</evidence>